<feature type="transmembrane region" description="Helical" evidence="8">
    <location>
        <begin position="1201"/>
        <end position="1223"/>
    </location>
</feature>
<evidence type="ECO:0000256" key="3">
    <source>
        <dbReference type="ARBA" id="ARBA00022692"/>
    </source>
</evidence>
<keyword evidence="4 8" id="KW-1133">Transmembrane helix</keyword>
<dbReference type="Gene3D" id="1.10.287.70">
    <property type="match status" value="2"/>
</dbReference>
<evidence type="ECO:0000256" key="1">
    <source>
        <dbReference type="ARBA" id="ARBA00004141"/>
    </source>
</evidence>
<feature type="transmembrane region" description="Helical" evidence="8">
    <location>
        <begin position="985"/>
        <end position="1004"/>
    </location>
</feature>
<feature type="transmembrane region" description="Helical" evidence="8">
    <location>
        <begin position="1501"/>
        <end position="1519"/>
    </location>
</feature>
<dbReference type="PROSITE" id="PS50042">
    <property type="entry name" value="CNMP_BINDING_3"/>
    <property type="match status" value="3"/>
</dbReference>
<evidence type="ECO:0000256" key="8">
    <source>
        <dbReference type="SAM" id="Phobius"/>
    </source>
</evidence>
<evidence type="ECO:0000256" key="2">
    <source>
        <dbReference type="ARBA" id="ARBA00022448"/>
    </source>
</evidence>
<organism evidence="10 11">
    <name type="scientific">Loxostege sticticalis</name>
    <name type="common">Beet webworm moth</name>
    <dbReference type="NCBI Taxonomy" id="481309"/>
    <lineage>
        <taxon>Eukaryota</taxon>
        <taxon>Metazoa</taxon>
        <taxon>Ecdysozoa</taxon>
        <taxon>Arthropoda</taxon>
        <taxon>Hexapoda</taxon>
        <taxon>Insecta</taxon>
        <taxon>Pterygota</taxon>
        <taxon>Neoptera</taxon>
        <taxon>Endopterygota</taxon>
        <taxon>Lepidoptera</taxon>
        <taxon>Glossata</taxon>
        <taxon>Ditrysia</taxon>
        <taxon>Pyraloidea</taxon>
        <taxon>Crambidae</taxon>
        <taxon>Pyraustinae</taxon>
        <taxon>Loxostege</taxon>
    </lineage>
</organism>
<dbReference type="InterPro" id="IPR050866">
    <property type="entry name" value="CNG_cation_channel"/>
</dbReference>
<proteinExistence type="predicted"/>
<feature type="domain" description="Cyclic nucleotide-binding" evidence="9">
    <location>
        <begin position="796"/>
        <end position="896"/>
    </location>
</feature>
<dbReference type="Gene3D" id="2.60.120.10">
    <property type="entry name" value="Jelly Rolls"/>
    <property type="match status" value="3"/>
</dbReference>
<evidence type="ECO:0000256" key="4">
    <source>
        <dbReference type="ARBA" id="ARBA00022989"/>
    </source>
</evidence>
<feature type="transmembrane region" description="Helical" evidence="8">
    <location>
        <begin position="126"/>
        <end position="146"/>
    </location>
</feature>
<evidence type="ECO:0000256" key="6">
    <source>
        <dbReference type="ARBA" id="ARBA00023136"/>
    </source>
</evidence>
<feature type="transmembrane region" description="Helical" evidence="8">
    <location>
        <begin position="55"/>
        <end position="75"/>
    </location>
</feature>
<dbReference type="EMBL" id="JBEUOH010000004">
    <property type="protein sequence ID" value="KAL0894382.1"/>
    <property type="molecule type" value="Genomic_DNA"/>
</dbReference>
<evidence type="ECO:0000256" key="5">
    <source>
        <dbReference type="ARBA" id="ARBA00023065"/>
    </source>
</evidence>
<keyword evidence="7" id="KW-1071">Ligand-gated ion channel</keyword>
<evidence type="ECO:0000313" key="10">
    <source>
        <dbReference type="EMBL" id="KAL0894382.1"/>
    </source>
</evidence>
<feature type="transmembrane region" description="Helical" evidence="8">
    <location>
        <begin position="1118"/>
        <end position="1141"/>
    </location>
</feature>
<dbReference type="InterPro" id="IPR018490">
    <property type="entry name" value="cNMP-bd_dom_sf"/>
</dbReference>
<keyword evidence="7" id="KW-0407">Ion channel</keyword>
<dbReference type="Pfam" id="PF00027">
    <property type="entry name" value="cNMP_binding"/>
    <property type="match status" value="2"/>
</dbReference>
<dbReference type="Pfam" id="PF00520">
    <property type="entry name" value="Ion_trans"/>
    <property type="match status" value="1"/>
</dbReference>
<keyword evidence="6 8" id="KW-0472">Membrane</keyword>
<dbReference type="SMART" id="SM00100">
    <property type="entry name" value="cNMP"/>
    <property type="match status" value="3"/>
</dbReference>
<dbReference type="InterPro" id="IPR014710">
    <property type="entry name" value="RmlC-like_jellyroll"/>
</dbReference>
<dbReference type="Gene3D" id="1.10.287.630">
    <property type="entry name" value="Helix hairpin bin"/>
    <property type="match status" value="3"/>
</dbReference>
<keyword evidence="2" id="KW-0813">Transport</keyword>
<dbReference type="PANTHER" id="PTHR45638">
    <property type="entry name" value="CYCLIC NUCLEOTIDE-GATED CATION CHANNEL SUBUNIT A"/>
    <property type="match status" value="1"/>
</dbReference>
<dbReference type="InterPro" id="IPR000595">
    <property type="entry name" value="cNMP-bd_dom"/>
</dbReference>
<feature type="transmembrane region" description="Helical" evidence="8">
    <location>
        <begin position="606"/>
        <end position="623"/>
    </location>
</feature>
<protein>
    <recommendedName>
        <fullName evidence="9">Cyclic nucleotide-binding domain-containing protein</fullName>
    </recommendedName>
</protein>
<keyword evidence="11" id="KW-1185">Reference proteome</keyword>
<dbReference type="SUPFAM" id="SSF51206">
    <property type="entry name" value="cAMP-binding domain-like"/>
    <property type="match status" value="3"/>
</dbReference>
<feature type="transmembrane region" description="Helical" evidence="8">
    <location>
        <begin position="158"/>
        <end position="187"/>
    </location>
</feature>
<reference evidence="10 11" key="1">
    <citation type="submission" date="2024-06" db="EMBL/GenBank/DDBJ databases">
        <title>A chromosome-level genome assembly of beet webworm, Loxostege sticticalis.</title>
        <authorList>
            <person name="Zhang Y."/>
        </authorList>
    </citation>
    <scope>NUCLEOTIDE SEQUENCE [LARGE SCALE GENOMIC DNA]</scope>
    <source>
        <strain evidence="10">AQ026</strain>
        <tissue evidence="10">Whole body</tissue>
    </source>
</reference>
<gene>
    <name evidence="10" type="ORF">ABMA27_013005</name>
</gene>
<dbReference type="InterPro" id="IPR005821">
    <property type="entry name" value="Ion_trans_dom"/>
</dbReference>
<dbReference type="PANTHER" id="PTHR45638:SF11">
    <property type="entry name" value="CYCLIC NUCLEOTIDE-GATED CATION CHANNEL SUBUNIT A"/>
    <property type="match status" value="1"/>
</dbReference>
<dbReference type="SUPFAM" id="SSF81324">
    <property type="entry name" value="Voltage-gated potassium channels"/>
    <property type="match status" value="2"/>
</dbReference>
<name>A0ABR3IDP2_LOXSC</name>
<comment type="subcellular location">
    <subcellularLocation>
        <location evidence="1">Membrane</location>
        <topology evidence="1">Multi-pass membrane protein</topology>
    </subcellularLocation>
</comment>
<feature type="transmembrane region" description="Helical" evidence="8">
    <location>
        <begin position="1474"/>
        <end position="1495"/>
    </location>
</feature>
<sequence>MSKKMRESTGKADRMSVSTYRDVELQEFLKMSQAEYPSWWTRERLISWLRALPELTAWNCFICVIALVAIVWVIIDDPNKTSTLDVDIFVSDLLDHQYLETSLKTALSEFQDHQLHLQQFSSNSNYLASNFLVAVYMVNKMFIPIGPSVAPDHDIERVACLLLMITGCLVVTGSAVASLSSVISIYMGPEEAFRARYRLIMKEMQESNIPPSLREKVETFYKMYWHKQKAVSATQLLPTFPPTLRASIYTDIYFEATQKSRILCDLSSQFLSEVAKKMKTIHYIPGDTIIKRSTRKSSIIYIAYGDIEMLSAEDDSTAVVRMTRGTAVAGCAGNLAAAAARAHVDIRAATFCTAHELHGPDLWRVALRHARGTDQQQIMRDSFEDHLEKVRRHYFTKIPEQVKYKSSILHFKRNLMALKEARDSEGKLLLERTDVFLDIAGCYIMRNRADGSQTDEADAICLRSTFPCILQPQSSLQMAWHSFMCCIILTVSFTHPYYLVFKNTVPVEFRFFDYVVTFLFAVDLIVHLSTGANVEEGVPITFAQTSSQQMRCHWFGMAVVGTLPIFEFVGDGHYAGINKLLRVPKVFRILKSMEEVCVYNSNQLRFMSYTLLLLIICYLIAALQQGFMCFQFNYCLVSNFTHPPYWENGTLDEETVMNRLTFGLYWSISMITFTTHMEPFGVENWHSVLYTMFILEVCIVFHIFIEAVYSATIMVTTALREDYDSCITNVKDFLIRNEVDEQLRQRFITYLQLCWYTDKAYSMTNRKTSIFFDLPPHVYQDIVTRQRSKYLLSIPFMKLLNKEDLKDVSSDARLFYTTPNEILLNTGDISNEIYLIKKGICEMVDPDTKEVVGSLGIKSHFGVLECLLRLPAYYTVRAVTHVQVFTISMKVLAPVMLLPRIKDAIEYAKEQPEFGRLAVRRESFLQYEAPVDPPNMEHFRLPRKYEEDYAFLHPFNRLGFFSILRYIFPRYTIRPDGRYMVRYEWCRGVCALMSAMVFPSYTYLVLQWPGLYWLTLLLDFSAYFDIAQRMLVAYFNEQGVMVYHPTSTAAQYMKGAFFADILGCLPMENLESEFRESFQQNYRLTQSRQLLMLNRLLQLYRLPSAMINLKNNIERQDILLVLKALPIFMALLNALTCLMVFNSVDIFRSSTSDSWLIVPFPDKGVRFNLTATPWNLLLATHFWVVYETTTTGYNSFNPSNFQLMLILFVGMVIGAMITTYFSVRIISIRANVNKELAAYQEHIKDIRVYMHREKLDQKLQKEVMSYYEYNWEKMGGVDYTTVLKLCDQITLRTDAILHIYGPTFEKCPLLANCDVSLVRLLGRAVRSLYFRRDMQVVEEDDVIENIFFVDFGCVAIKGFSATTLESNSVLNLAEVVLTRGSVFGNLENATTVRSPVTIVAATRTHVLQINAGAFRQIIEDFPQVAASMEEYRQQNAHYIMGSSEGLKKRSPSLAAILASRRRGIRHLYFKDDLIQWYLIVICLSCLYVDVFNAGFQVNSTTIIIVLYLLDVMFYMKIIMQIMLPYILPKDMEAAILPIRRANEFKFDLISILPLELFSICFREHKWMAFSHLRLNRLLRIVTLYKCLKQRHSRITMNLIFSTVFSVLVWFTLFVHSAACLWYFIGMLEDSVEPRSSWIYDDTGASLCRNHYICSMYFILTTFTQNGVGDIMPRNQAEITGRL</sequence>
<evidence type="ECO:0000256" key="7">
    <source>
        <dbReference type="ARBA" id="ARBA00023286"/>
    </source>
</evidence>
<comment type="caution">
    <text evidence="10">The sequence shown here is derived from an EMBL/GenBank/DDBJ whole genome shotgun (WGS) entry which is preliminary data.</text>
</comment>
<accession>A0ABR3IDP2</accession>
<keyword evidence="3 8" id="KW-0812">Transmembrane</keyword>
<dbReference type="Proteomes" id="UP001549920">
    <property type="component" value="Unassembled WGS sequence"/>
</dbReference>
<keyword evidence="5" id="KW-0406">Ion transport</keyword>
<feature type="domain" description="Cyclic nucleotide-binding" evidence="9">
    <location>
        <begin position="262"/>
        <end position="325"/>
    </location>
</feature>
<feature type="transmembrane region" description="Helical" evidence="8">
    <location>
        <begin position="1598"/>
        <end position="1624"/>
    </location>
</feature>
<evidence type="ECO:0000313" key="11">
    <source>
        <dbReference type="Proteomes" id="UP001549920"/>
    </source>
</evidence>
<feature type="transmembrane region" description="Helical" evidence="8">
    <location>
        <begin position="478"/>
        <end position="499"/>
    </location>
</feature>
<feature type="transmembrane region" description="Helical" evidence="8">
    <location>
        <begin position="689"/>
        <end position="709"/>
    </location>
</feature>
<dbReference type="CDD" id="cd00038">
    <property type="entry name" value="CAP_ED"/>
    <property type="match status" value="2"/>
</dbReference>
<feature type="domain" description="Cyclic nucleotide-binding" evidence="9">
    <location>
        <begin position="1309"/>
        <end position="1418"/>
    </location>
</feature>
<evidence type="ECO:0000259" key="9">
    <source>
        <dbReference type="PROSITE" id="PS50042"/>
    </source>
</evidence>